<dbReference type="InterPro" id="IPR052523">
    <property type="entry name" value="Trichothecene_AcTrans"/>
</dbReference>
<sequence>MYLREARLSDMQTVGRIGARAFIDDPLFNAVEPGRYTYYEDYEAGWVRRVREKALKPEARIVLAVDEETKEITGFAVWVREGDDPAAYRWRNEAGILKRIEFKLLTIEGRITTLFSPKSRSEDPAALARLDEATEQATTGTWSQEGRKIRWHLHILGVDPSWRRRGVGRLLVSWGMKNGAKEGVICSLESSPTGRALYEKLGFKAIDVWAPFEGFKEEFENITAPMMVWQPGAAKGNGVAKAKTENGIAIEDGSVNGARKSNDME</sequence>
<dbReference type="STRING" id="42249.A0A317T154"/>
<evidence type="ECO:0000259" key="1">
    <source>
        <dbReference type="PROSITE" id="PS51186"/>
    </source>
</evidence>
<dbReference type="PANTHER" id="PTHR42791:SF16">
    <property type="entry name" value="N-ACETYLTRANSFERASE DOMAIN-CONTAINING PROTEIN"/>
    <property type="match status" value="1"/>
</dbReference>
<dbReference type="Proteomes" id="UP000246991">
    <property type="component" value="Unassembled WGS sequence"/>
</dbReference>
<comment type="caution">
    <text evidence="2">The sequence shown here is derived from an EMBL/GenBank/DDBJ whole genome shotgun (WGS) entry which is preliminary data.</text>
</comment>
<evidence type="ECO:0000313" key="2">
    <source>
        <dbReference type="EMBL" id="PWW80324.1"/>
    </source>
</evidence>
<protein>
    <submittedName>
        <fullName evidence="2">Acyl-CoA N-acyltransferase</fullName>
    </submittedName>
</protein>
<dbReference type="OrthoDB" id="410198at2759"/>
<dbReference type="CDD" id="cd04301">
    <property type="entry name" value="NAT_SF"/>
    <property type="match status" value="1"/>
</dbReference>
<dbReference type="AlphaFoldDB" id="A0A317T154"/>
<dbReference type="PANTHER" id="PTHR42791">
    <property type="entry name" value="GNAT FAMILY ACETYLTRANSFERASE"/>
    <property type="match status" value="1"/>
</dbReference>
<dbReference type="PROSITE" id="PS51186">
    <property type="entry name" value="GNAT"/>
    <property type="match status" value="1"/>
</dbReference>
<feature type="domain" description="N-acetyltransferase" evidence="1">
    <location>
        <begin position="67"/>
        <end position="225"/>
    </location>
</feature>
<keyword evidence="3" id="KW-1185">Reference proteome</keyword>
<gene>
    <name evidence="2" type="ORF">C7212DRAFT_362143</name>
</gene>
<reference evidence="2 3" key="1">
    <citation type="submission" date="2018-03" db="EMBL/GenBank/DDBJ databases">
        <title>Genomes of Pezizomycetes fungi and the evolution of truffles.</title>
        <authorList>
            <person name="Murat C."/>
            <person name="Payen T."/>
            <person name="Noel B."/>
            <person name="Kuo A."/>
            <person name="Martin F.M."/>
        </authorList>
    </citation>
    <scope>NUCLEOTIDE SEQUENCE [LARGE SCALE GENOMIC DNA]</scope>
    <source>
        <strain evidence="2">091103-1</strain>
    </source>
</reference>
<proteinExistence type="predicted"/>
<dbReference type="InterPro" id="IPR000182">
    <property type="entry name" value="GNAT_dom"/>
</dbReference>
<dbReference type="Gene3D" id="3.40.630.30">
    <property type="match status" value="1"/>
</dbReference>
<dbReference type="EMBL" id="PYWC01000003">
    <property type="protein sequence ID" value="PWW80324.1"/>
    <property type="molecule type" value="Genomic_DNA"/>
</dbReference>
<dbReference type="Pfam" id="PF13508">
    <property type="entry name" value="Acetyltransf_7"/>
    <property type="match status" value="1"/>
</dbReference>
<keyword evidence="2" id="KW-0012">Acyltransferase</keyword>
<organism evidence="2 3">
    <name type="scientific">Tuber magnatum</name>
    <name type="common">white Piedmont truffle</name>
    <dbReference type="NCBI Taxonomy" id="42249"/>
    <lineage>
        <taxon>Eukaryota</taxon>
        <taxon>Fungi</taxon>
        <taxon>Dikarya</taxon>
        <taxon>Ascomycota</taxon>
        <taxon>Pezizomycotina</taxon>
        <taxon>Pezizomycetes</taxon>
        <taxon>Pezizales</taxon>
        <taxon>Tuberaceae</taxon>
        <taxon>Tuber</taxon>
    </lineage>
</organism>
<evidence type="ECO:0000313" key="3">
    <source>
        <dbReference type="Proteomes" id="UP000246991"/>
    </source>
</evidence>
<accession>A0A317T154</accession>
<dbReference type="GO" id="GO:0016747">
    <property type="term" value="F:acyltransferase activity, transferring groups other than amino-acyl groups"/>
    <property type="evidence" value="ECO:0007669"/>
    <property type="project" value="InterPro"/>
</dbReference>
<dbReference type="InterPro" id="IPR016181">
    <property type="entry name" value="Acyl_CoA_acyltransferase"/>
</dbReference>
<keyword evidence="2" id="KW-0808">Transferase</keyword>
<dbReference type="SUPFAM" id="SSF55729">
    <property type="entry name" value="Acyl-CoA N-acyltransferases (Nat)"/>
    <property type="match status" value="1"/>
</dbReference>
<name>A0A317T154_9PEZI</name>